<organism evidence="1 2">
    <name type="scientific">Sphingomonas longa</name>
    <dbReference type="NCBI Taxonomy" id="2778730"/>
    <lineage>
        <taxon>Bacteria</taxon>
        <taxon>Pseudomonadati</taxon>
        <taxon>Pseudomonadota</taxon>
        <taxon>Alphaproteobacteria</taxon>
        <taxon>Sphingomonadales</taxon>
        <taxon>Sphingomonadaceae</taxon>
        <taxon>Sphingomonas</taxon>
    </lineage>
</organism>
<accession>A0ABS2DA48</accession>
<name>A0ABS2DA48_9SPHN</name>
<evidence type="ECO:0000313" key="1">
    <source>
        <dbReference type="EMBL" id="MBM6577802.1"/>
    </source>
</evidence>
<proteinExistence type="predicted"/>
<comment type="caution">
    <text evidence="1">The sequence shown here is derived from an EMBL/GenBank/DDBJ whole genome shotgun (WGS) entry which is preliminary data.</text>
</comment>
<dbReference type="Proteomes" id="UP000763641">
    <property type="component" value="Unassembled WGS sequence"/>
</dbReference>
<reference evidence="1 2" key="1">
    <citation type="submission" date="2020-12" db="EMBL/GenBank/DDBJ databases">
        <title>Sphingomonas sp.</title>
        <authorList>
            <person name="Kim M.K."/>
        </authorList>
    </citation>
    <scope>NUCLEOTIDE SEQUENCE [LARGE SCALE GENOMIC DNA]</scope>
    <source>
        <strain evidence="1 2">BT552</strain>
    </source>
</reference>
<keyword evidence="2" id="KW-1185">Reference proteome</keyword>
<gene>
    <name evidence="1" type="ORF">ILT43_15575</name>
</gene>
<dbReference type="EMBL" id="JAFEMC010000005">
    <property type="protein sequence ID" value="MBM6577802.1"/>
    <property type="molecule type" value="Genomic_DNA"/>
</dbReference>
<protein>
    <submittedName>
        <fullName evidence="1">Uncharacterized protein</fullName>
    </submittedName>
</protein>
<sequence length="303" mass="33269">MLDIGSVEAFLPADSNREEPKRKACRMPLSYPMMLAISSLALGASLVGYEHQAVPRSGVHEKSDYDSGAIVVTGKRDDLSEVPGVITGSGRTRTQDGGDGPIDVAFTYSYARDVARCAMNDDIRQIKIAVDGAPSSPSQVYAQDWIVRNNITCSVSGNLLSIAPPELGRSMYQRGALITEVLVRFAPNLILSRSQTTDPAVIKRYEAREAKRNRVRAPSDLRYFRAVTCMVQLQPEASVKLAYGNFGSKEESKIREKILGGAQFCLGNPRNVYVKALQFRVYVADAVYRWAVAVQNVDTLIKS</sequence>
<evidence type="ECO:0000313" key="2">
    <source>
        <dbReference type="Proteomes" id="UP000763641"/>
    </source>
</evidence>
<dbReference type="RefSeq" id="WP_204199902.1">
    <property type="nucleotide sequence ID" value="NZ_JAFEMC010000005.1"/>
</dbReference>